<dbReference type="GO" id="GO:0006513">
    <property type="term" value="P:protein monoubiquitination"/>
    <property type="evidence" value="ECO:0007669"/>
    <property type="project" value="InterPro"/>
</dbReference>
<evidence type="ECO:0000313" key="8">
    <source>
        <dbReference type="EMBL" id="KAJ3842101.1"/>
    </source>
</evidence>
<reference evidence="8" key="1">
    <citation type="submission" date="2022-08" db="EMBL/GenBank/DDBJ databases">
        <authorList>
            <consortium name="DOE Joint Genome Institute"/>
            <person name="Min B."/>
            <person name="Riley R."/>
            <person name="Sierra-Patev S."/>
            <person name="Naranjo-Ortiz M."/>
            <person name="Looney B."/>
            <person name="Konkel Z."/>
            <person name="Slot J.C."/>
            <person name="Sakamoto Y."/>
            <person name="Steenwyk J.L."/>
            <person name="Rokas A."/>
            <person name="Carro J."/>
            <person name="Camarero S."/>
            <person name="Ferreira P."/>
            <person name="Molpeceres G."/>
            <person name="Ruiz-Duenas F.J."/>
            <person name="Serrano A."/>
            <person name="Henrissat B."/>
            <person name="Drula E."/>
            <person name="Hughes K.W."/>
            <person name="Mata J.L."/>
            <person name="Ishikawa N.K."/>
            <person name="Vargas-Isla R."/>
            <person name="Ushijima S."/>
            <person name="Smith C.A."/>
            <person name="Ahrendt S."/>
            <person name="Andreopoulos W."/>
            <person name="He G."/>
            <person name="Labutti K."/>
            <person name="Lipzen A."/>
            <person name="Ng V."/>
            <person name="Sandor L."/>
            <person name="Barry K."/>
            <person name="Martinez A.T."/>
            <person name="Xiao Y."/>
            <person name="Gibbons J.G."/>
            <person name="Terashima K."/>
            <person name="Hibbett D.S."/>
            <person name="Grigoriev I.V."/>
        </authorList>
    </citation>
    <scope>NUCLEOTIDE SEQUENCE</scope>
    <source>
        <strain evidence="8">TFB9207</strain>
    </source>
</reference>
<keyword evidence="9" id="KW-1185">Reference proteome</keyword>
<dbReference type="InterPro" id="IPR013083">
    <property type="entry name" value="Znf_RING/FYVE/PHD"/>
</dbReference>
<evidence type="ECO:0000256" key="4">
    <source>
        <dbReference type="PROSITE-ProRule" id="PRU00175"/>
    </source>
</evidence>
<evidence type="ECO:0000256" key="3">
    <source>
        <dbReference type="ARBA" id="ARBA00022833"/>
    </source>
</evidence>
<dbReference type="GO" id="GO:0006301">
    <property type="term" value="P:DNA damage tolerance"/>
    <property type="evidence" value="ECO:0007669"/>
    <property type="project" value="InterPro"/>
</dbReference>
<dbReference type="SMART" id="SM00184">
    <property type="entry name" value="RING"/>
    <property type="match status" value="1"/>
</dbReference>
<dbReference type="InterPro" id="IPR039577">
    <property type="entry name" value="Rad18"/>
</dbReference>
<evidence type="ECO:0000313" key="9">
    <source>
        <dbReference type="Proteomes" id="UP001163846"/>
    </source>
</evidence>
<dbReference type="InterPro" id="IPR001841">
    <property type="entry name" value="Znf_RING"/>
</dbReference>
<dbReference type="PANTHER" id="PTHR14134:SF3">
    <property type="entry name" value="RING-CH-TYPE DOMAIN-CONTAINING PROTEIN"/>
    <property type="match status" value="1"/>
</dbReference>
<organism evidence="8 9">
    <name type="scientific">Lentinula raphanica</name>
    <dbReference type="NCBI Taxonomy" id="153919"/>
    <lineage>
        <taxon>Eukaryota</taxon>
        <taxon>Fungi</taxon>
        <taxon>Dikarya</taxon>
        <taxon>Basidiomycota</taxon>
        <taxon>Agaricomycotina</taxon>
        <taxon>Agaricomycetes</taxon>
        <taxon>Agaricomycetidae</taxon>
        <taxon>Agaricales</taxon>
        <taxon>Marasmiineae</taxon>
        <taxon>Omphalotaceae</taxon>
        <taxon>Lentinula</taxon>
    </lineage>
</organism>
<evidence type="ECO:0000256" key="6">
    <source>
        <dbReference type="SAM" id="MobiDB-lite"/>
    </source>
</evidence>
<dbReference type="GO" id="GO:0008270">
    <property type="term" value="F:zinc ion binding"/>
    <property type="evidence" value="ECO:0007669"/>
    <property type="project" value="UniProtKB-KW"/>
</dbReference>
<dbReference type="EMBL" id="MU806017">
    <property type="protein sequence ID" value="KAJ3842101.1"/>
    <property type="molecule type" value="Genomic_DNA"/>
</dbReference>
<dbReference type="Gene3D" id="3.30.40.10">
    <property type="entry name" value="Zinc/RING finger domain, C3HC4 (zinc finger)"/>
    <property type="match status" value="1"/>
</dbReference>
<dbReference type="GO" id="GO:0061630">
    <property type="term" value="F:ubiquitin protein ligase activity"/>
    <property type="evidence" value="ECO:0007669"/>
    <property type="project" value="InterPro"/>
</dbReference>
<keyword evidence="5" id="KW-0175">Coiled coil</keyword>
<feature type="compositionally biased region" description="Basic residues" evidence="6">
    <location>
        <begin position="24"/>
        <end position="33"/>
    </location>
</feature>
<feature type="coiled-coil region" evidence="5">
    <location>
        <begin position="66"/>
        <end position="100"/>
    </location>
</feature>
<keyword evidence="3" id="KW-0862">Zinc</keyword>
<dbReference type="PROSITE" id="PS50089">
    <property type="entry name" value="ZF_RING_2"/>
    <property type="match status" value="1"/>
</dbReference>
<dbReference type="PANTHER" id="PTHR14134">
    <property type="entry name" value="E3 UBIQUITIN-PROTEIN LIGASE RAD18"/>
    <property type="match status" value="1"/>
</dbReference>
<accession>A0AA38UIE1</accession>
<dbReference type="Proteomes" id="UP001163846">
    <property type="component" value="Unassembled WGS sequence"/>
</dbReference>
<comment type="caution">
    <text evidence="8">The sequence shown here is derived from an EMBL/GenBank/DDBJ whole genome shotgun (WGS) entry which is preliminary data.</text>
</comment>
<feature type="region of interest" description="Disordered" evidence="6">
    <location>
        <begin position="1"/>
        <end position="36"/>
    </location>
</feature>
<evidence type="ECO:0000256" key="2">
    <source>
        <dbReference type="ARBA" id="ARBA00022771"/>
    </source>
</evidence>
<dbReference type="InterPro" id="IPR017907">
    <property type="entry name" value="Znf_RING_CS"/>
</dbReference>
<dbReference type="GO" id="GO:0003697">
    <property type="term" value="F:single-stranded DNA binding"/>
    <property type="evidence" value="ECO:0007669"/>
    <property type="project" value="InterPro"/>
</dbReference>
<evidence type="ECO:0000256" key="1">
    <source>
        <dbReference type="ARBA" id="ARBA00022723"/>
    </source>
</evidence>
<dbReference type="PROSITE" id="PS00518">
    <property type="entry name" value="ZF_RING_1"/>
    <property type="match status" value="1"/>
</dbReference>
<feature type="compositionally biased region" description="Basic and acidic residues" evidence="6">
    <location>
        <begin position="256"/>
        <end position="268"/>
    </location>
</feature>
<protein>
    <recommendedName>
        <fullName evidence="7">RING-type domain-containing protein</fullName>
    </recommendedName>
</protein>
<evidence type="ECO:0000259" key="7">
    <source>
        <dbReference type="PROSITE" id="PS50089"/>
    </source>
</evidence>
<gene>
    <name evidence="8" type="ORF">F5878DRAFT_608569</name>
</gene>
<dbReference type="SUPFAM" id="SSF57850">
    <property type="entry name" value="RING/U-box"/>
    <property type="match status" value="1"/>
</dbReference>
<proteinExistence type="predicted"/>
<keyword evidence="2 4" id="KW-0863">Zinc-finger</keyword>
<keyword evidence="1" id="KW-0479">Metal-binding</keyword>
<dbReference type="Pfam" id="PF13445">
    <property type="entry name" value="zf-RING_UBOX"/>
    <property type="match status" value="1"/>
</dbReference>
<feature type="domain" description="RING-type" evidence="7">
    <location>
        <begin position="129"/>
        <end position="214"/>
    </location>
</feature>
<sequence>MPVTRLSRQDSVIEVQPSPNLRNSKNRTSKPPRPKPIVYQDVIEISDSEDGQAIAPSHFSLKRKHDLQLERDLKKLKQENDELKNKENKYKADIARSQDELALLRSTHSNASSSKDHVAISQLDDSITCEVCAAKMWTPYILACGHTYCKSCLQDWFSTILQKHMAAHPQYRLNNQPPRTATRDPVAIYAEAMMRVLYTNAGVPEPQYTCPTCREQVRSPPVEDFNLKKIVRAVASAQGEASPQKEVTRPSGRTSRAREKAPAGREDPWSGFFPKRT</sequence>
<dbReference type="AlphaFoldDB" id="A0AA38UIE1"/>
<name>A0AA38UIE1_9AGAR</name>
<dbReference type="InterPro" id="IPR027370">
    <property type="entry name" value="Znf-RING_euk"/>
</dbReference>
<evidence type="ECO:0000256" key="5">
    <source>
        <dbReference type="SAM" id="Coils"/>
    </source>
</evidence>
<feature type="region of interest" description="Disordered" evidence="6">
    <location>
        <begin position="236"/>
        <end position="277"/>
    </location>
</feature>